<accession>A0A2W5DIE6</accession>
<feature type="signal peptide" evidence="2">
    <location>
        <begin position="1"/>
        <end position="26"/>
    </location>
</feature>
<feature type="domain" description="BD-FAE-like" evidence="3">
    <location>
        <begin position="101"/>
        <end position="210"/>
    </location>
</feature>
<dbReference type="AlphaFoldDB" id="A0A2W5DIE6"/>
<sequence>MSTPARPARSALLLTLALLLAQASPAQTLRERLRERLQGHSAEADVGELSDLGGSVGAGAQSCADWAQRVNRLQERAVSRHPGPTPDMADLAYGDQRLQRLDVFKARTTGDTAAPVIVMVHGGGWCVGDKAVPAVTEHKVARWTPRGFIVVSVNYPMVADGSDALAQARHVAQAVAYVQAHAPDWGGDPARVILMGHSAGAHLVSLVNASPALRAAAGVKPVLGTVSLDAGAIDVVKQMPQVYAFLKTRYLEAFGKTESSWIAASPYHQLGAGASPWLGVCSTQRKDKPCDQARDYAAKSRSLNILASVLPEAKNHGAINQELGLPGPYTDSVERFMAGLDPSVAGLLERRPR</sequence>
<evidence type="ECO:0000313" key="4">
    <source>
        <dbReference type="EMBL" id="PZP31645.1"/>
    </source>
</evidence>
<evidence type="ECO:0000313" key="5">
    <source>
        <dbReference type="Proteomes" id="UP000249633"/>
    </source>
</evidence>
<comment type="caution">
    <text evidence="4">The sequence shown here is derived from an EMBL/GenBank/DDBJ whole genome shotgun (WGS) entry which is preliminary data.</text>
</comment>
<dbReference type="PANTHER" id="PTHR48081:SF33">
    <property type="entry name" value="KYNURENINE FORMAMIDASE"/>
    <property type="match status" value="1"/>
</dbReference>
<dbReference type="GO" id="GO:0016787">
    <property type="term" value="F:hydrolase activity"/>
    <property type="evidence" value="ECO:0007669"/>
    <property type="project" value="UniProtKB-KW"/>
</dbReference>
<dbReference type="EMBL" id="QFOD01000010">
    <property type="protein sequence ID" value="PZP31645.1"/>
    <property type="molecule type" value="Genomic_DNA"/>
</dbReference>
<gene>
    <name evidence="4" type="ORF">DI603_12425</name>
</gene>
<keyword evidence="1" id="KW-0378">Hydrolase</keyword>
<name>A0A2W5DIE6_9BURK</name>
<organism evidence="4 5">
    <name type="scientific">Roseateles depolymerans</name>
    <dbReference type="NCBI Taxonomy" id="76731"/>
    <lineage>
        <taxon>Bacteria</taxon>
        <taxon>Pseudomonadati</taxon>
        <taxon>Pseudomonadota</taxon>
        <taxon>Betaproteobacteria</taxon>
        <taxon>Burkholderiales</taxon>
        <taxon>Sphaerotilaceae</taxon>
        <taxon>Roseateles</taxon>
    </lineage>
</organism>
<dbReference type="InterPro" id="IPR029058">
    <property type="entry name" value="AB_hydrolase_fold"/>
</dbReference>
<dbReference type="SUPFAM" id="SSF53474">
    <property type="entry name" value="alpha/beta-Hydrolases"/>
    <property type="match status" value="1"/>
</dbReference>
<keyword evidence="2" id="KW-0732">Signal</keyword>
<proteinExistence type="predicted"/>
<evidence type="ECO:0000256" key="2">
    <source>
        <dbReference type="SAM" id="SignalP"/>
    </source>
</evidence>
<evidence type="ECO:0000256" key="1">
    <source>
        <dbReference type="ARBA" id="ARBA00022801"/>
    </source>
</evidence>
<evidence type="ECO:0000259" key="3">
    <source>
        <dbReference type="Pfam" id="PF20434"/>
    </source>
</evidence>
<protein>
    <submittedName>
        <fullName evidence="4">Esterase</fullName>
    </submittedName>
</protein>
<dbReference type="InterPro" id="IPR050300">
    <property type="entry name" value="GDXG_lipolytic_enzyme"/>
</dbReference>
<feature type="chain" id="PRO_5016030404" evidence="2">
    <location>
        <begin position="27"/>
        <end position="353"/>
    </location>
</feature>
<reference evidence="4 5" key="1">
    <citation type="submission" date="2017-08" db="EMBL/GenBank/DDBJ databases">
        <title>Infants hospitalized years apart are colonized by the same room-sourced microbial strains.</title>
        <authorList>
            <person name="Brooks B."/>
            <person name="Olm M.R."/>
            <person name="Firek B.A."/>
            <person name="Baker R."/>
            <person name="Thomas B.C."/>
            <person name="Morowitz M.J."/>
            <person name="Banfield J.F."/>
        </authorList>
    </citation>
    <scope>NUCLEOTIDE SEQUENCE [LARGE SCALE GENOMIC DNA]</scope>
    <source>
        <strain evidence="4">S2_012_000_R2_81</strain>
    </source>
</reference>
<dbReference type="Gene3D" id="3.40.50.1820">
    <property type="entry name" value="alpha/beta hydrolase"/>
    <property type="match status" value="1"/>
</dbReference>
<dbReference type="InterPro" id="IPR049492">
    <property type="entry name" value="BD-FAE-like_dom"/>
</dbReference>
<dbReference type="Pfam" id="PF20434">
    <property type="entry name" value="BD-FAE"/>
    <property type="match status" value="1"/>
</dbReference>
<dbReference type="Proteomes" id="UP000249633">
    <property type="component" value="Unassembled WGS sequence"/>
</dbReference>
<dbReference type="PANTHER" id="PTHR48081">
    <property type="entry name" value="AB HYDROLASE SUPERFAMILY PROTEIN C4A8.06C"/>
    <property type="match status" value="1"/>
</dbReference>